<reference evidence="3 4" key="1">
    <citation type="submission" date="2021-01" db="EMBL/GenBank/DDBJ databases">
        <title>Whole genome shotgun sequence of Planobispora longispora NBRC 13918.</title>
        <authorList>
            <person name="Komaki H."/>
            <person name="Tamura T."/>
        </authorList>
    </citation>
    <scope>NUCLEOTIDE SEQUENCE [LARGE SCALE GENOMIC DNA]</scope>
    <source>
        <strain evidence="3 4">NBRC 13918</strain>
    </source>
</reference>
<dbReference type="RefSeq" id="WP_203891898.1">
    <property type="nucleotide sequence ID" value="NZ_BOOH01000028.1"/>
</dbReference>
<dbReference type="Proteomes" id="UP000616724">
    <property type="component" value="Unassembled WGS sequence"/>
</dbReference>
<accession>A0A8J3W6Z6</accession>
<dbReference type="InterPro" id="IPR025339">
    <property type="entry name" value="DUF4245"/>
</dbReference>
<name>A0A8J3W6Z6_9ACTN</name>
<proteinExistence type="predicted"/>
<feature type="compositionally biased region" description="Low complexity" evidence="1">
    <location>
        <begin position="175"/>
        <end position="207"/>
    </location>
</feature>
<gene>
    <name evidence="3" type="ORF">Plo01_37550</name>
</gene>
<keyword evidence="4" id="KW-1185">Reference proteome</keyword>
<evidence type="ECO:0000256" key="1">
    <source>
        <dbReference type="SAM" id="MobiDB-lite"/>
    </source>
</evidence>
<dbReference type="Pfam" id="PF14030">
    <property type="entry name" value="DUF4245"/>
    <property type="match status" value="1"/>
</dbReference>
<keyword evidence="2" id="KW-0812">Transmembrane</keyword>
<sequence length="207" mass="21979">MQRFTQGFYGYAFAMFICLAGVVIFLLAAAPGGPARIPEVNYSIDVANMRRAAPYQAWTPEPVPATWIANSSRMTNQKGVVTWRLGFATATRKHAMLIQSDEKPAADFASRMANSDRGTGTVQIGGATWEQRYREDKDQRTLVRLLPDATLVVTGTAGWDELTALAASLKQQPKATASPTTTPTASPAATSSPAPGSTATPSPSATG</sequence>
<keyword evidence="2" id="KW-0472">Membrane</keyword>
<evidence type="ECO:0000313" key="3">
    <source>
        <dbReference type="EMBL" id="GIH77326.1"/>
    </source>
</evidence>
<dbReference type="EMBL" id="BOOH01000028">
    <property type="protein sequence ID" value="GIH77326.1"/>
    <property type="molecule type" value="Genomic_DNA"/>
</dbReference>
<evidence type="ECO:0000256" key="2">
    <source>
        <dbReference type="SAM" id="Phobius"/>
    </source>
</evidence>
<feature type="region of interest" description="Disordered" evidence="1">
    <location>
        <begin position="169"/>
        <end position="207"/>
    </location>
</feature>
<keyword evidence="2" id="KW-1133">Transmembrane helix</keyword>
<protein>
    <recommendedName>
        <fullName evidence="5">DUF4245 domain-containing protein</fullName>
    </recommendedName>
</protein>
<comment type="caution">
    <text evidence="3">The sequence shown here is derived from an EMBL/GenBank/DDBJ whole genome shotgun (WGS) entry which is preliminary data.</text>
</comment>
<evidence type="ECO:0000313" key="4">
    <source>
        <dbReference type="Proteomes" id="UP000616724"/>
    </source>
</evidence>
<organism evidence="3 4">
    <name type="scientific">Planobispora longispora</name>
    <dbReference type="NCBI Taxonomy" id="28887"/>
    <lineage>
        <taxon>Bacteria</taxon>
        <taxon>Bacillati</taxon>
        <taxon>Actinomycetota</taxon>
        <taxon>Actinomycetes</taxon>
        <taxon>Streptosporangiales</taxon>
        <taxon>Streptosporangiaceae</taxon>
        <taxon>Planobispora</taxon>
    </lineage>
</organism>
<dbReference type="AlphaFoldDB" id="A0A8J3W6Z6"/>
<feature type="transmembrane region" description="Helical" evidence="2">
    <location>
        <begin position="7"/>
        <end position="30"/>
    </location>
</feature>
<evidence type="ECO:0008006" key="5">
    <source>
        <dbReference type="Google" id="ProtNLM"/>
    </source>
</evidence>